<evidence type="ECO:0000313" key="3">
    <source>
        <dbReference type="Proteomes" id="UP000708208"/>
    </source>
</evidence>
<sequence>MDKIFLPNEKKWIYPPYPFTATITQPSEKQVCRDGEAVPESGAVCERTTGADDVNRASGIKTDALYSKNREVLNEPLPSSDHEVQLHQQVIKCEEGFQFEDVEPMTHVAGPGYSHGTDNVELWDSAPGCSNDLNFRTESVATENSQLTLESEDRVSPPPKRPRKRRKAIVEEEVEQ</sequence>
<proteinExistence type="predicted"/>
<keyword evidence="3" id="KW-1185">Reference proteome</keyword>
<dbReference type="EMBL" id="CAJVCH010551027">
    <property type="protein sequence ID" value="CAG7829337.1"/>
    <property type="molecule type" value="Genomic_DNA"/>
</dbReference>
<evidence type="ECO:0000313" key="2">
    <source>
        <dbReference type="EMBL" id="CAG7829337.1"/>
    </source>
</evidence>
<accession>A0A8J2L730</accession>
<comment type="caution">
    <text evidence="2">The sequence shown here is derived from an EMBL/GenBank/DDBJ whole genome shotgun (WGS) entry which is preliminary data.</text>
</comment>
<gene>
    <name evidence="2" type="ORF">AFUS01_LOCUS39205</name>
</gene>
<reference evidence="2" key="1">
    <citation type="submission" date="2021-06" db="EMBL/GenBank/DDBJ databases">
        <authorList>
            <person name="Hodson N. C."/>
            <person name="Mongue J. A."/>
            <person name="Jaron S. K."/>
        </authorList>
    </citation>
    <scope>NUCLEOTIDE SEQUENCE</scope>
</reference>
<organism evidence="2 3">
    <name type="scientific">Allacma fusca</name>
    <dbReference type="NCBI Taxonomy" id="39272"/>
    <lineage>
        <taxon>Eukaryota</taxon>
        <taxon>Metazoa</taxon>
        <taxon>Ecdysozoa</taxon>
        <taxon>Arthropoda</taxon>
        <taxon>Hexapoda</taxon>
        <taxon>Collembola</taxon>
        <taxon>Symphypleona</taxon>
        <taxon>Sminthuridae</taxon>
        <taxon>Allacma</taxon>
    </lineage>
</organism>
<name>A0A8J2L730_9HEXA</name>
<protein>
    <submittedName>
        <fullName evidence="2">Uncharacterized protein</fullName>
    </submittedName>
</protein>
<dbReference type="Proteomes" id="UP000708208">
    <property type="component" value="Unassembled WGS sequence"/>
</dbReference>
<dbReference type="AlphaFoldDB" id="A0A8J2L730"/>
<evidence type="ECO:0000256" key="1">
    <source>
        <dbReference type="SAM" id="MobiDB-lite"/>
    </source>
</evidence>
<feature type="region of interest" description="Disordered" evidence="1">
    <location>
        <begin position="141"/>
        <end position="176"/>
    </location>
</feature>
<feature type="non-terminal residue" evidence="2">
    <location>
        <position position="176"/>
    </location>
</feature>